<dbReference type="RefSeq" id="WP_216560017.1">
    <property type="nucleotide sequence ID" value="NZ_JAHLOH010000040.1"/>
</dbReference>
<evidence type="ECO:0000256" key="9">
    <source>
        <dbReference type="ARBA" id="ARBA00023136"/>
    </source>
</evidence>
<evidence type="ECO:0000256" key="5">
    <source>
        <dbReference type="ARBA" id="ARBA00022723"/>
    </source>
</evidence>
<dbReference type="EMBL" id="JANGAC010000022">
    <property type="protein sequence ID" value="MCQ4925422.1"/>
    <property type="molecule type" value="Genomic_DNA"/>
</dbReference>
<dbReference type="InterPro" id="IPR017896">
    <property type="entry name" value="4Fe4S_Fe-S-bd"/>
</dbReference>
<feature type="transmembrane region" description="Helical" evidence="10">
    <location>
        <begin position="78"/>
        <end position="97"/>
    </location>
</feature>
<evidence type="ECO:0000256" key="6">
    <source>
        <dbReference type="ARBA" id="ARBA00022989"/>
    </source>
</evidence>
<evidence type="ECO:0000256" key="3">
    <source>
        <dbReference type="ARBA" id="ARBA00022475"/>
    </source>
</evidence>
<organism evidence="12 13">
    <name type="scientific">Tissierella carlieri</name>
    <dbReference type="NCBI Taxonomy" id="689904"/>
    <lineage>
        <taxon>Bacteria</taxon>
        <taxon>Bacillati</taxon>
        <taxon>Bacillota</taxon>
        <taxon>Tissierellia</taxon>
        <taxon>Tissierellales</taxon>
        <taxon>Tissierellaceae</taxon>
        <taxon>Tissierella</taxon>
    </lineage>
</organism>
<comment type="subcellular location">
    <subcellularLocation>
        <location evidence="1">Cell membrane</location>
        <topology evidence="1">Multi-pass membrane protein</topology>
    </subcellularLocation>
</comment>
<evidence type="ECO:0000256" key="2">
    <source>
        <dbReference type="ARBA" id="ARBA00006386"/>
    </source>
</evidence>
<feature type="transmembrane region" description="Helical" evidence="10">
    <location>
        <begin position="38"/>
        <end position="57"/>
    </location>
</feature>
<evidence type="ECO:0000256" key="10">
    <source>
        <dbReference type="SAM" id="Phobius"/>
    </source>
</evidence>
<dbReference type="Pfam" id="PF03773">
    <property type="entry name" value="ArsP_1"/>
    <property type="match status" value="1"/>
</dbReference>
<keyword evidence="5" id="KW-0479">Metal-binding</keyword>
<evidence type="ECO:0000256" key="1">
    <source>
        <dbReference type="ARBA" id="ARBA00004651"/>
    </source>
</evidence>
<comment type="caution">
    <text evidence="12">The sequence shown here is derived from an EMBL/GenBank/DDBJ whole genome shotgun (WGS) entry which is preliminary data.</text>
</comment>
<feature type="transmembrane region" description="Helical" evidence="10">
    <location>
        <begin position="109"/>
        <end position="129"/>
    </location>
</feature>
<reference evidence="12 13" key="1">
    <citation type="submission" date="2022-06" db="EMBL/GenBank/DDBJ databases">
        <title>Isolation of gut microbiota from human fecal samples.</title>
        <authorList>
            <person name="Pamer E.G."/>
            <person name="Barat B."/>
            <person name="Waligurski E."/>
            <person name="Medina S."/>
            <person name="Paddock L."/>
            <person name="Mostad J."/>
        </authorList>
    </citation>
    <scope>NUCLEOTIDE SEQUENCE [LARGE SCALE GENOMIC DNA]</scope>
    <source>
        <strain evidence="12 13">DFI.7.95</strain>
    </source>
</reference>
<keyword evidence="3" id="KW-1003">Cell membrane</keyword>
<evidence type="ECO:0000256" key="4">
    <source>
        <dbReference type="ARBA" id="ARBA00022692"/>
    </source>
</evidence>
<dbReference type="PROSITE" id="PS51379">
    <property type="entry name" value="4FE4S_FER_2"/>
    <property type="match status" value="1"/>
</dbReference>
<keyword evidence="4 10" id="KW-0812">Transmembrane</keyword>
<sequence length="259" mass="28449">MMEKIKKNSFIFGVIGIYLVLFVINTEKAMLSINNTGYYLKEMLIIMPVVFLLTALIETWIPKNVIMNALGENSGLKGSFISLALGSISAGPIYAAFPVCKTLLKKGASVSNIVVILSSWAVIKIPMLANEAKFLSPKFMMTRWIFTTIAIIAMGYIIGKIVKKEDIPYEAETLEKGEIAINNQICIGCGICAKEAPECFKIKNKKAILIIDNIKGKDGDKAKVAMEKCPVNAIEIGEEIDKQVIKGNVKLNQPNEAKN</sequence>
<gene>
    <name evidence="12" type="ORF">NE686_20120</name>
</gene>
<accession>A0ABT1SG08</accession>
<evidence type="ECO:0000256" key="7">
    <source>
        <dbReference type="ARBA" id="ARBA00023004"/>
    </source>
</evidence>
<dbReference type="PRINTS" id="PR00352">
    <property type="entry name" value="3FE4SFRDOXIN"/>
</dbReference>
<keyword evidence="8" id="KW-0411">Iron-sulfur</keyword>
<feature type="domain" description="4Fe-4S ferredoxin-type" evidence="11">
    <location>
        <begin position="177"/>
        <end position="205"/>
    </location>
</feature>
<evidence type="ECO:0000256" key="8">
    <source>
        <dbReference type="ARBA" id="ARBA00023014"/>
    </source>
</evidence>
<dbReference type="InterPro" id="IPR005524">
    <property type="entry name" value="DUF318"/>
</dbReference>
<protein>
    <submittedName>
        <fullName evidence="12">Permease</fullName>
    </submittedName>
</protein>
<feature type="transmembrane region" description="Helical" evidence="10">
    <location>
        <begin position="9"/>
        <end position="26"/>
    </location>
</feature>
<dbReference type="Proteomes" id="UP001524478">
    <property type="component" value="Unassembled WGS sequence"/>
</dbReference>
<keyword evidence="13" id="KW-1185">Reference proteome</keyword>
<evidence type="ECO:0000313" key="13">
    <source>
        <dbReference type="Proteomes" id="UP001524478"/>
    </source>
</evidence>
<evidence type="ECO:0000259" key="11">
    <source>
        <dbReference type="PROSITE" id="PS51379"/>
    </source>
</evidence>
<comment type="similarity">
    <text evidence="2">Belongs to the UPF0718 family.</text>
</comment>
<dbReference type="Pfam" id="PF13370">
    <property type="entry name" value="Fer4_13"/>
    <property type="match status" value="1"/>
</dbReference>
<keyword evidence="7" id="KW-0408">Iron</keyword>
<keyword evidence="9 10" id="KW-0472">Membrane</keyword>
<name>A0ABT1SG08_9FIRM</name>
<dbReference type="InterPro" id="IPR001080">
    <property type="entry name" value="3Fe4S_ferredoxin"/>
</dbReference>
<proteinExistence type="inferred from homology"/>
<evidence type="ECO:0000313" key="12">
    <source>
        <dbReference type="EMBL" id="MCQ4925422.1"/>
    </source>
</evidence>
<feature type="transmembrane region" description="Helical" evidence="10">
    <location>
        <begin position="141"/>
        <end position="159"/>
    </location>
</feature>
<keyword evidence="6 10" id="KW-1133">Transmembrane helix</keyword>